<name>A0A174UXR8_FLAPL</name>
<gene>
    <name evidence="2" type="ORF">ERS852411_04150</name>
</gene>
<evidence type="ECO:0000313" key="3">
    <source>
        <dbReference type="Proteomes" id="UP000095746"/>
    </source>
</evidence>
<dbReference type="AlphaFoldDB" id="A0A174UXR8"/>
<reference evidence="2 3" key="1">
    <citation type="submission" date="2015-09" db="EMBL/GenBank/DDBJ databases">
        <authorList>
            <consortium name="Pathogen Informatics"/>
        </authorList>
    </citation>
    <scope>NUCLEOTIDE SEQUENCE [LARGE SCALE GENOMIC DNA]</scope>
    <source>
        <strain evidence="2 3">2789STDY5608854</strain>
    </source>
</reference>
<dbReference type="Proteomes" id="UP000095746">
    <property type="component" value="Unassembled WGS sequence"/>
</dbReference>
<sequence length="89" mass="9892">MRQPGQVWSTSWARVCIHARSSASSSRSDSSITYSPPRRMQQPNRVTARRLTATRGEMRADTGMPRALACSTARASRASNSFIGCLHFY</sequence>
<proteinExistence type="predicted"/>
<evidence type="ECO:0000313" key="2">
    <source>
        <dbReference type="EMBL" id="CUQ24857.1"/>
    </source>
</evidence>
<feature type="compositionally biased region" description="Low complexity" evidence="1">
    <location>
        <begin position="19"/>
        <end position="31"/>
    </location>
</feature>
<dbReference type="EMBL" id="CYZT01000808">
    <property type="protein sequence ID" value="CUQ24857.1"/>
    <property type="molecule type" value="Genomic_DNA"/>
</dbReference>
<protein>
    <submittedName>
        <fullName evidence="2">Uncharacterized protein</fullName>
    </submittedName>
</protein>
<accession>A0A174UXR8</accession>
<feature type="region of interest" description="Disordered" evidence="1">
    <location>
        <begin position="19"/>
        <end position="45"/>
    </location>
</feature>
<evidence type="ECO:0000256" key="1">
    <source>
        <dbReference type="SAM" id="MobiDB-lite"/>
    </source>
</evidence>
<organism evidence="2 3">
    <name type="scientific">Flavonifractor plautii</name>
    <name type="common">Fusobacterium plautii</name>
    <dbReference type="NCBI Taxonomy" id="292800"/>
    <lineage>
        <taxon>Bacteria</taxon>
        <taxon>Bacillati</taxon>
        <taxon>Bacillota</taxon>
        <taxon>Clostridia</taxon>
        <taxon>Eubacteriales</taxon>
        <taxon>Oscillospiraceae</taxon>
        <taxon>Flavonifractor</taxon>
    </lineage>
</organism>